<dbReference type="Proteomes" id="UP001189915">
    <property type="component" value="Unassembled WGS sequence"/>
</dbReference>
<dbReference type="InterPro" id="IPR036812">
    <property type="entry name" value="NAD(P)_OxRdtase_dom_sf"/>
</dbReference>
<keyword evidence="2" id="KW-1185">Reference proteome</keyword>
<dbReference type="AlphaFoldDB" id="A0AAD2ERN4"/>
<protein>
    <submittedName>
        <fullName evidence="1">Uncharacterized protein</fullName>
    </submittedName>
</protein>
<evidence type="ECO:0000313" key="1">
    <source>
        <dbReference type="EMBL" id="CAJ0702566.1"/>
    </source>
</evidence>
<accession>A0AAD2ERN4</accession>
<sequence>MGVSKVEQLHDNIEALNVRLSPDHLDMLDKVSAPTQKMLYSLFTPQLRQHAVFGGSQVRSWAG</sequence>
<organism evidence="1 2">
    <name type="scientific">Ralstonia wenshanensis</name>
    <dbReference type="NCBI Taxonomy" id="2842456"/>
    <lineage>
        <taxon>Bacteria</taxon>
        <taxon>Pseudomonadati</taxon>
        <taxon>Pseudomonadota</taxon>
        <taxon>Betaproteobacteria</taxon>
        <taxon>Burkholderiales</taxon>
        <taxon>Burkholderiaceae</taxon>
        <taxon>Ralstonia</taxon>
    </lineage>
</organism>
<gene>
    <name evidence="1" type="ORF">LMG18091_03715</name>
</gene>
<name>A0AAD2ERN4_9RALS</name>
<dbReference type="EMBL" id="CATWAF010000005">
    <property type="protein sequence ID" value="CAJ0702566.1"/>
    <property type="molecule type" value="Genomic_DNA"/>
</dbReference>
<reference evidence="1 2" key="1">
    <citation type="submission" date="2023-07" db="EMBL/GenBank/DDBJ databases">
        <authorList>
            <person name="Peeters C."/>
        </authorList>
    </citation>
    <scope>NUCLEOTIDE SEQUENCE [LARGE SCALE GENOMIC DNA]</scope>
    <source>
        <strain evidence="1 2">LMG 18091</strain>
    </source>
</reference>
<comment type="caution">
    <text evidence="1">The sequence shown here is derived from an EMBL/GenBank/DDBJ whole genome shotgun (WGS) entry which is preliminary data.</text>
</comment>
<evidence type="ECO:0000313" key="2">
    <source>
        <dbReference type="Proteomes" id="UP001189915"/>
    </source>
</evidence>
<dbReference type="SUPFAM" id="SSF51430">
    <property type="entry name" value="NAD(P)-linked oxidoreductase"/>
    <property type="match status" value="1"/>
</dbReference>
<proteinExistence type="predicted"/>